<evidence type="ECO:0000256" key="1">
    <source>
        <dbReference type="ARBA" id="ARBA00004496"/>
    </source>
</evidence>
<evidence type="ECO:0000256" key="8">
    <source>
        <dbReference type="ARBA" id="ARBA00023163"/>
    </source>
</evidence>
<evidence type="ECO:0000313" key="13">
    <source>
        <dbReference type="Proteomes" id="UP000824200"/>
    </source>
</evidence>
<dbReference type="Gene3D" id="1.10.10.10">
    <property type="entry name" value="Winged helix-like DNA-binding domain superfamily/Winged helix DNA-binding domain"/>
    <property type="match status" value="1"/>
</dbReference>
<comment type="subcellular location">
    <subcellularLocation>
        <location evidence="1 9">Cytoplasm</location>
    </subcellularLocation>
</comment>
<keyword evidence="6 9" id="KW-0805">Transcription regulation</keyword>
<dbReference type="InterPro" id="IPR001669">
    <property type="entry name" value="Arg_repress"/>
</dbReference>
<comment type="caution">
    <text evidence="12">The sequence shown here is derived from an EMBL/GenBank/DDBJ whole genome shotgun (WGS) entry which is preliminary data.</text>
</comment>
<comment type="similarity">
    <text evidence="3 9">Belongs to the ArgR family.</text>
</comment>
<dbReference type="PANTHER" id="PTHR34471">
    <property type="entry name" value="ARGININE REPRESSOR"/>
    <property type="match status" value="1"/>
</dbReference>
<dbReference type="GO" id="GO:0034618">
    <property type="term" value="F:arginine binding"/>
    <property type="evidence" value="ECO:0007669"/>
    <property type="project" value="InterPro"/>
</dbReference>
<keyword evidence="9" id="KW-0678">Repressor</keyword>
<evidence type="ECO:0000256" key="4">
    <source>
        <dbReference type="ARBA" id="ARBA00021148"/>
    </source>
</evidence>
<dbReference type="InterPro" id="IPR036390">
    <property type="entry name" value="WH_DNA-bd_sf"/>
</dbReference>
<dbReference type="SUPFAM" id="SSF55252">
    <property type="entry name" value="C-terminal domain of arginine repressor"/>
    <property type="match status" value="1"/>
</dbReference>
<evidence type="ECO:0000256" key="7">
    <source>
        <dbReference type="ARBA" id="ARBA00023125"/>
    </source>
</evidence>
<dbReference type="GO" id="GO:0005737">
    <property type="term" value="C:cytoplasm"/>
    <property type="evidence" value="ECO:0007669"/>
    <property type="project" value="UniProtKB-SubCell"/>
</dbReference>
<evidence type="ECO:0000313" key="12">
    <source>
        <dbReference type="EMBL" id="HIR66022.1"/>
    </source>
</evidence>
<dbReference type="InterPro" id="IPR036251">
    <property type="entry name" value="Arg_repress_C_sf"/>
</dbReference>
<keyword evidence="7 9" id="KW-0238">DNA-binding</keyword>
<dbReference type="InterPro" id="IPR020899">
    <property type="entry name" value="Arg_repress_C"/>
</dbReference>
<dbReference type="Pfam" id="PF02863">
    <property type="entry name" value="Arg_repressor_C"/>
    <property type="match status" value="1"/>
</dbReference>
<dbReference type="PANTHER" id="PTHR34471:SF1">
    <property type="entry name" value="ARGININE REPRESSOR"/>
    <property type="match status" value="1"/>
</dbReference>
<gene>
    <name evidence="9" type="primary">argR</name>
    <name evidence="12" type="ORF">IAC95_03995</name>
</gene>
<name>A0A9D1J8K9_9BACT</name>
<dbReference type="GO" id="GO:0003700">
    <property type="term" value="F:DNA-binding transcription factor activity"/>
    <property type="evidence" value="ECO:0007669"/>
    <property type="project" value="UniProtKB-UniRule"/>
</dbReference>
<dbReference type="GO" id="GO:0003677">
    <property type="term" value="F:DNA binding"/>
    <property type="evidence" value="ECO:0007669"/>
    <property type="project" value="UniProtKB-KW"/>
</dbReference>
<evidence type="ECO:0000256" key="2">
    <source>
        <dbReference type="ARBA" id="ARBA00005040"/>
    </source>
</evidence>
<keyword evidence="5 9" id="KW-0963">Cytoplasm</keyword>
<feature type="domain" description="Arginine repressor C-terminal" evidence="11">
    <location>
        <begin position="80"/>
        <end position="146"/>
    </location>
</feature>
<dbReference type="Pfam" id="PF01316">
    <property type="entry name" value="Arg_repressor"/>
    <property type="match status" value="1"/>
</dbReference>
<proteinExistence type="inferred from homology"/>
<dbReference type="HAMAP" id="MF_00173">
    <property type="entry name" value="Arg_repressor"/>
    <property type="match status" value="1"/>
</dbReference>
<evidence type="ECO:0000256" key="5">
    <source>
        <dbReference type="ARBA" id="ARBA00022490"/>
    </source>
</evidence>
<accession>A0A9D1J8K9</accession>
<keyword evidence="9" id="KW-0055">Arginine biosynthesis</keyword>
<organism evidence="12 13">
    <name type="scientific">Candidatus Fimimonas gallinarum</name>
    <dbReference type="NCBI Taxonomy" id="2840821"/>
    <lineage>
        <taxon>Bacteria</taxon>
        <taxon>Pseudomonadati</taxon>
        <taxon>Myxococcota</taxon>
        <taxon>Myxococcia</taxon>
        <taxon>Myxococcales</taxon>
        <taxon>Cystobacterineae</taxon>
        <taxon>Myxococcaceae</taxon>
        <taxon>Myxococcaceae incertae sedis</taxon>
        <taxon>Candidatus Fimimonas</taxon>
    </lineage>
</organism>
<comment type="pathway">
    <text evidence="2 9">Amino-acid biosynthesis; L-arginine biosynthesis [regulation].</text>
</comment>
<evidence type="ECO:0000259" key="10">
    <source>
        <dbReference type="Pfam" id="PF01316"/>
    </source>
</evidence>
<dbReference type="GO" id="GO:0006526">
    <property type="term" value="P:L-arginine biosynthetic process"/>
    <property type="evidence" value="ECO:0007669"/>
    <property type="project" value="UniProtKB-KW"/>
</dbReference>
<sequence>MSRSARQSKILDIIFQRNVETQDELVEALRNDGFEVTQATVSRDIKELGLVKTQDANGRYRYSAKNMLEGVLSTKQMTVLREAVVSIVTAENLVVVKTIADSASVVSGAIQQLSLSNVLGVLADKNTVLIVSPTRGDANRIADRIHALM</sequence>
<dbReference type="Proteomes" id="UP000824200">
    <property type="component" value="Unassembled WGS sequence"/>
</dbReference>
<evidence type="ECO:0000256" key="9">
    <source>
        <dbReference type="HAMAP-Rule" id="MF_00173"/>
    </source>
</evidence>
<protein>
    <recommendedName>
        <fullName evidence="4 9">Arginine repressor</fullName>
    </recommendedName>
</protein>
<dbReference type="Gene3D" id="3.30.1360.40">
    <property type="match status" value="1"/>
</dbReference>
<dbReference type="EMBL" id="DVHL01000033">
    <property type="protein sequence ID" value="HIR66022.1"/>
    <property type="molecule type" value="Genomic_DNA"/>
</dbReference>
<dbReference type="GO" id="GO:1900079">
    <property type="term" value="P:regulation of arginine biosynthetic process"/>
    <property type="evidence" value="ECO:0007669"/>
    <property type="project" value="UniProtKB-UniRule"/>
</dbReference>
<dbReference type="AlphaFoldDB" id="A0A9D1J8K9"/>
<evidence type="ECO:0000256" key="6">
    <source>
        <dbReference type="ARBA" id="ARBA00023015"/>
    </source>
</evidence>
<dbReference type="InterPro" id="IPR020900">
    <property type="entry name" value="Arg_repress_DNA-bd"/>
</dbReference>
<evidence type="ECO:0000256" key="3">
    <source>
        <dbReference type="ARBA" id="ARBA00008316"/>
    </source>
</evidence>
<keyword evidence="8 9" id="KW-0804">Transcription</keyword>
<dbReference type="PRINTS" id="PR01467">
    <property type="entry name" value="ARGREPRESSOR"/>
</dbReference>
<dbReference type="GO" id="GO:0051259">
    <property type="term" value="P:protein complex oligomerization"/>
    <property type="evidence" value="ECO:0007669"/>
    <property type="project" value="InterPro"/>
</dbReference>
<dbReference type="InterPro" id="IPR036388">
    <property type="entry name" value="WH-like_DNA-bd_sf"/>
</dbReference>
<comment type="function">
    <text evidence="9">Regulates arginine biosynthesis genes.</text>
</comment>
<evidence type="ECO:0000259" key="11">
    <source>
        <dbReference type="Pfam" id="PF02863"/>
    </source>
</evidence>
<feature type="domain" description="Arginine repressor DNA-binding" evidence="10">
    <location>
        <begin position="1"/>
        <end position="64"/>
    </location>
</feature>
<keyword evidence="9" id="KW-0028">Amino-acid biosynthesis</keyword>
<reference evidence="12" key="1">
    <citation type="submission" date="2020-10" db="EMBL/GenBank/DDBJ databases">
        <authorList>
            <person name="Gilroy R."/>
        </authorList>
    </citation>
    <scope>NUCLEOTIDE SEQUENCE</scope>
    <source>
        <strain evidence="12">CHK121-14286</strain>
    </source>
</reference>
<reference evidence="12" key="2">
    <citation type="journal article" date="2021" name="PeerJ">
        <title>Extensive microbial diversity within the chicken gut microbiome revealed by metagenomics and culture.</title>
        <authorList>
            <person name="Gilroy R."/>
            <person name="Ravi A."/>
            <person name="Getino M."/>
            <person name="Pursley I."/>
            <person name="Horton D.L."/>
            <person name="Alikhan N.F."/>
            <person name="Baker D."/>
            <person name="Gharbi K."/>
            <person name="Hall N."/>
            <person name="Watson M."/>
            <person name="Adriaenssens E.M."/>
            <person name="Foster-Nyarko E."/>
            <person name="Jarju S."/>
            <person name="Secka A."/>
            <person name="Antonio M."/>
            <person name="Oren A."/>
            <person name="Chaudhuri R.R."/>
            <person name="La Ragione R."/>
            <person name="Hildebrand F."/>
            <person name="Pallen M.J."/>
        </authorList>
    </citation>
    <scope>NUCLEOTIDE SEQUENCE</scope>
    <source>
        <strain evidence="12">CHK121-14286</strain>
    </source>
</reference>
<dbReference type="SUPFAM" id="SSF46785">
    <property type="entry name" value="Winged helix' DNA-binding domain"/>
    <property type="match status" value="1"/>
</dbReference>